<keyword evidence="8" id="KW-0442">Lipid degradation</keyword>
<evidence type="ECO:0000256" key="16">
    <source>
        <dbReference type="SAM" id="Coils"/>
    </source>
</evidence>
<comment type="function">
    <text evidence="1">May be involved in the folding of the extracellular lipase during its passage through the periplasm.</text>
</comment>
<name>A0A9X2WER1_9GAMM</name>
<evidence type="ECO:0000256" key="2">
    <source>
        <dbReference type="ARBA" id="ARBA00004383"/>
    </source>
</evidence>
<reference evidence="18" key="1">
    <citation type="journal article" date="2022" name="Front. Microbiol.">
        <title>Genome-based taxonomic rearrangement of Oceanobacter-related bacteria including the description of Thalassolituus hydrocarbonoclasticus sp. nov. and Thalassolituus pacificus sp. nov. and emended description of the genus Thalassolituus.</title>
        <authorList>
            <person name="Dong C."/>
            <person name="Wei L."/>
            <person name="Wang J."/>
            <person name="Lai Q."/>
            <person name="Huang Z."/>
            <person name="Shao Z."/>
        </authorList>
    </citation>
    <scope>NUCLEOTIDE SEQUENCE</scope>
    <source>
        <strain evidence="18">59MF3M-4</strain>
    </source>
</reference>
<keyword evidence="9" id="KW-1133">Transmembrane helix</keyword>
<accession>A0A9X2WER1</accession>
<evidence type="ECO:0000256" key="13">
    <source>
        <dbReference type="ARBA" id="ARBA00030948"/>
    </source>
</evidence>
<dbReference type="GO" id="GO:0016042">
    <property type="term" value="P:lipid catabolic process"/>
    <property type="evidence" value="ECO:0007669"/>
    <property type="project" value="UniProtKB-KW"/>
</dbReference>
<dbReference type="RefSeq" id="WP_260975842.1">
    <property type="nucleotide sequence ID" value="NZ_JAOANI010000015.1"/>
</dbReference>
<dbReference type="GO" id="GO:0005886">
    <property type="term" value="C:plasma membrane"/>
    <property type="evidence" value="ECO:0007669"/>
    <property type="project" value="UniProtKB-SubCell"/>
</dbReference>
<sequence length="267" mass="30527">MTLSAQQQQLVVHSSLRDLFDYYLSTLGERDNIWIDTQVRAALARQLSGQPLAQAEHIWQQYLSYREQLALLPAAAEDASTYQRLQYHFDNHIALQDQIFGHAVAAALFAFDREQDALALQQLQHKEQQSKQQSKQQSEQQDASAANGTEQTLLNASYQQSWATRQYQQENAKTQQLLAIEQNTDDPSQRFAQRAAIAGEQQAVQLAALDQQRTQWQQQLTAFQQQVRVIKQLQLSADEEQKQIDLQLQQAFSPEQHLRVKALSGLL</sequence>
<dbReference type="Proteomes" id="UP001147830">
    <property type="component" value="Unassembled WGS sequence"/>
</dbReference>
<evidence type="ECO:0000256" key="4">
    <source>
        <dbReference type="ARBA" id="ARBA00019692"/>
    </source>
</evidence>
<evidence type="ECO:0000256" key="9">
    <source>
        <dbReference type="ARBA" id="ARBA00022989"/>
    </source>
</evidence>
<evidence type="ECO:0000256" key="10">
    <source>
        <dbReference type="ARBA" id="ARBA00023098"/>
    </source>
</evidence>
<dbReference type="EMBL" id="JAOANI010000015">
    <property type="protein sequence ID" value="MCT7358950.1"/>
    <property type="molecule type" value="Genomic_DNA"/>
</dbReference>
<feature type="compositionally biased region" description="Low complexity" evidence="17">
    <location>
        <begin position="130"/>
        <end position="141"/>
    </location>
</feature>
<keyword evidence="5" id="KW-1003">Cell membrane</keyword>
<evidence type="ECO:0000256" key="6">
    <source>
        <dbReference type="ARBA" id="ARBA00022519"/>
    </source>
</evidence>
<organism evidence="18 19">
    <name type="scientific">Thalassolituus pacificus</name>
    <dbReference type="NCBI Taxonomy" id="2975440"/>
    <lineage>
        <taxon>Bacteria</taxon>
        <taxon>Pseudomonadati</taxon>
        <taxon>Pseudomonadota</taxon>
        <taxon>Gammaproteobacteria</taxon>
        <taxon>Oceanospirillales</taxon>
        <taxon>Oceanospirillaceae</taxon>
        <taxon>Thalassolituus</taxon>
    </lineage>
</organism>
<feature type="coiled-coil region" evidence="16">
    <location>
        <begin position="206"/>
        <end position="250"/>
    </location>
</feature>
<dbReference type="SUPFAM" id="SSF158855">
    <property type="entry name" value="Lipase chaperone-like"/>
    <property type="match status" value="1"/>
</dbReference>
<evidence type="ECO:0000256" key="15">
    <source>
        <dbReference type="ARBA" id="ARBA00033028"/>
    </source>
</evidence>
<dbReference type="GO" id="GO:0006457">
    <property type="term" value="P:protein folding"/>
    <property type="evidence" value="ECO:0007669"/>
    <property type="project" value="InterPro"/>
</dbReference>
<keyword evidence="6" id="KW-0997">Cell inner membrane</keyword>
<keyword evidence="11" id="KW-0472">Membrane</keyword>
<evidence type="ECO:0000256" key="11">
    <source>
        <dbReference type="ARBA" id="ARBA00023136"/>
    </source>
</evidence>
<dbReference type="AlphaFoldDB" id="A0A9X2WER1"/>
<evidence type="ECO:0000256" key="17">
    <source>
        <dbReference type="SAM" id="MobiDB-lite"/>
    </source>
</evidence>
<evidence type="ECO:0000256" key="5">
    <source>
        <dbReference type="ARBA" id="ARBA00022475"/>
    </source>
</evidence>
<evidence type="ECO:0000256" key="14">
    <source>
        <dbReference type="ARBA" id="ARBA00031542"/>
    </source>
</evidence>
<keyword evidence="12" id="KW-0143">Chaperone</keyword>
<evidence type="ECO:0000313" key="19">
    <source>
        <dbReference type="Proteomes" id="UP001147830"/>
    </source>
</evidence>
<evidence type="ECO:0000256" key="8">
    <source>
        <dbReference type="ARBA" id="ARBA00022963"/>
    </source>
</evidence>
<keyword evidence="7" id="KW-0812">Transmembrane</keyword>
<evidence type="ECO:0000256" key="3">
    <source>
        <dbReference type="ARBA" id="ARBA00010358"/>
    </source>
</evidence>
<feature type="region of interest" description="Disordered" evidence="17">
    <location>
        <begin position="126"/>
        <end position="148"/>
    </location>
</feature>
<evidence type="ECO:0000256" key="7">
    <source>
        <dbReference type="ARBA" id="ARBA00022692"/>
    </source>
</evidence>
<dbReference type="Pfam" id="PF03280">
    <property type="entry name" value="Lipase_chap"/>
    <property type="match status" value="1"/>
</dbReference>
<reference evidence="18" key="2">
    <citation type="submission" date="2022-08" db="EMBL/GenBank/DDBJ databases">
        <authorList>
            <person name="Dong C."/>
        </authorList>
    </citation>
    <scope>NUCLEOTIDE SEQUENCE</scope>
    <source>
        <strain evidence="18">59MF3M-4</strain>
    </source>
</reference>
<keyword evidence="10" id="KW-0443">Lipid metabolism</keyword>
<comment type="subcellular location">
    <subcellularLocation>
        <location evidence="2">Cell inner membrane</location>
        <topology evidence="2">Single-pass membrane protein</topology>
        <orientation evidence="2">Periplasmic side</orientation>
    </subcellularLocation>
</comment>
<proteinExistence type="inferred from homology"/>
<evidence type="ECO:0000256" key="12">
    <source>
        <dbReference type="ARBA" id="ARBA00023186"/>
    </source>
</evidence>
<dbReference type="InterPro" id="IPR004961">
    <property type="entry name" value="Lipase_chaperone"/>
</dbReference>
<evidence type="ECO:0000256" key="1">
    <source>
        <dbReference type="ARBA" id="ARBA00003280"/>
    </source>
</evidence>
<dbReference type="GO" id="GO:0051082">
    <property type="term" value="F:unfolded protein binding"/>
    <property type="evidence" value="ECO:0007669"/>
    <property type="project" value="InterPro"/>
</dbReference>
<evidence type="ECO:0000313" key="18">
    <source>
        <dbReference type="EMBL" id="MCT7358950.1"/>
    </source>
</evidence>
<comment type="similarity">
    <text evidence="3">Belongs to the lipase chaperone family.</text>
</comment>
<keyword evidence="16" id="KW-0175">Coiled coil</keyword>
<comment type="caution">
    <text evidence="18">The sequence shown here is derived from an EMBL/GenBank/DDBJ whole genome shotgun (WGS) entry which is preliminary data.</text>
</comment>
<keyword evidence="19" id="KW-1185">Reference proteome</keyword>
<gene>
    <name evidence="18" type="ORF">NYR02_07965</name>
</gene>
<protein>
    <recommendedName>
        <fullName evidence="4">Lipase chaperone</fullName>
    </recommendedName>
    <alternativeName>
        <fullName evidence="15">Lipase foldase</fullName>
    </alternativeName>
    <alternativeName>
        <fullName evidence="13">Lipase helper protein</fullName>
    </alternativeName>
    <alternativeName>
        <fullName evidence="14">Lipase modulator</fullName>
    </alternativeName>
</protein>